<comment type="caution">
    <text evidence="1">The sequence shown here is derived from an EMBL/GenBank/DDBJ whole genome shotgun (WGS) entry which is preliminary data.</text>
</comment>
<dbReference type="EMBL" id="JAUNZN010000005">
    <property type="protein sequence ID" value="KAK4821252.1"/>
    <property type="molecule type" value="Genomic_DNA"/>
</dbReference>
<name>A0AAN7RXZ5_MYCAM</name>
<gene>
    <name evidence="1" type="ORF">QYF61_016551</name>
</gene>
<evidence type="ECO:0000313" key="2">
    <source>
        <dbReference type="Proteomes" id="UP001333110"/>
    </source>
</evidence>
<dbReference type="Proteomes" id="UP001333110">
    <property type="component" value="Unassembled WGS sequence"/>
</dbReference>
<proteinExistence type="predicted"/>
<sequence length="320" mass="35963">MEHLSYEERLRELGLFSLEKRRLQGDLISAFQYLKGAYKKDGDKLFSRACCNRTRGEVLQPSDDLQGPPLDLLQQVHVLLMLGAPELDAVLQGFMPWYSTKQTPEEAKACSPEVQVHGVFTQSASGATQLFLRLDIRFLSILVLRTKLSSFPAEHPLNRHEQVQSGMNPQSPPAQSVVAGFSVHLCRVYGRRAVLGFQSSLQFPPSAIVKDCLLVKDQQWEVAVTPLMVVTISVADMGSWNERDPKVKGSAYIVASVIELPRATKGTREWGRGGSAGRGWSREKSWAESFPSKLHFRFYQCLQLSKITRCMMGNFRSKEM</sequence>
<accession>A0AAN7RXZ5</accession>
<organism evidence="1 2">
    <name type="scientific">Mycteria americana</name>
    <name type="common">Wood stork</name>
    <dbReference type="NCBI Taxonomy" id="33587"/>
    <lineage>
        <taxon>Eukaryota</taxon>
        <taxon>Metazoa</taxon>
        <taxon>Chordata</taxon>
        <taxon>Craniata</taxon>
        <taxon>Vertebrata</taxon>
        <taxon>Euteleostomi</taxon>
        <taxon>Archelosauria</taxon>
        <taxon>Archosauria</taxon>
        <taxon>Dinosauria</taxon>
        <taxon>Saurischia</taxon>
        <taxon>Theropoda</taxon>
        <taxon>Coelurosauria</taxon>
        <taxon>Aves</taxon>
        <taxon>Neognathae</taxon>
        <taxon>Neoaves</taxon>
        <taxon>Aequornithes</taxon>
        <taxon>Ciconiiformes</taxon>
        <taxon>Ciconiidae</taxon>
        <taxon>Mycteria</taxon>
    </lineage>
</organism>
<evidence type="ECO:0000313" key="1">
    <source>
        <dbReference type="EMBL" id="KAK4821252.1"/>
    </source>
</evidence>
<keyword evidence="2" id="KW-1185">Reference proteome</keyword>
<dbReference type="AlphaFoldDB" id="A0AAN7RXZ5"/>
<protein>
    <submittedName>
        <fullName evidence="1">Uncharacterized protein</fullName>
    </submittedName>
</protein>
<reference evidence="1 2" key="1">
    <citation type="journal article" date="2023" name="J. Hered.">
        <title>Chromosome-level genome of the wood stork (Mycteria americana) provides insight into avian chromosome evolution.</title>
        <authorList>
            <person name="Flamio R. Jr."/>
            <person name="Ramstad K.M."/>
        </authorList>
    </citation>
    <scope>NUCLEOTIDE SEQUENCE [LARGE SCALE GENOMIC DNA]</scope>
    <source>
        <strain evidence="1">JAX WOST 10</strain>
    </source>
</reference>